<keyword evidence="3" id="KW-1185">Reference proteome</keyword>
<proteinExistence type="predicted"/>
<name>A0A0K8MFR2_9PROT</name>
<reference evidence="2 3" key="1">
    <citation type="submission" date="2015-03" db="EMBL/GenBank/DDBJ databases">
        <title>Caedibacter varicaedens, whole genome shotgun sequence.</title>
        <authorList>
            <person name="Suzuki H."/>
            <person name="Dapper A.L."/>
            <person name="Gibson A.K."/>
            <person name="Jackson C."/>
            <person name="Lee H."/>
            <person name="Pejaver V.R."/>
            <person name="Doak T."/>
            <person name="Lynch M."/>
        </authorList>
    </citation>
    <scope>NUCLEOTIDE SEQUENCE [LARGE SCALE GENOMIC DNA]</scope>
</reference>
<comment type="caution">
    <text evidence="2">The sequence shown here is derived from an EMBL/GenBank/DDBJ whole genome shotgun (WGS) entry which is preliminary data.</text>
</comment>
<accession>A0A0K8MFR2</accession>
<keyword evidence="1" id="KW-0472">Membrane</keyword>
<evidence type="ECO:0000313" key="2">
    <source>
        <dbReference type="EMBL" id="GAO98724.1"/>
    </source>
</evidence>
<organism evidence="2 3">
    <name type="scientific">Caedimonas varicaedens</name>
    <dbReference type="NCBI Taxonomy" id="1629334"/>
    <lineage>
        <taxon>Bacteria</taxon>
        <taxon>Pseudomonadati</taxon>
        <taxon>Pseudomonadota</taxon>
        <taxon>Alphaproteobacteria</taxon>
        <taxon>Holosporales</taxon>
        <taxon>Caedimonadaceae</taxon>
        <taxon>Caedimonas</taxon>
    </lineage>
</organism>
<dbReference type="EMBL" id="BBVC01000083">
    <property type="protein sequence ID" value="GAO98724.1"/>
    <property type="molecule type" value="Genomic_DNA"/>
</dbReference>
<protein>
    <submittedName>
        <fullName evidence="2">Uncharacterized protein</fullName>
    </submittedName>
</protein>
<keyword evidence="1" id="KW-0812">Transmembrane</keyword>
<evidence type="ECO:0000256" key="1">
    <source>
        <dbReference type="SAM" id="Phobius"/>
    </source>
</evidence>
<dbReference type="AlphaFoldDB" id="A0A0K8MFR2"/>
<keyword evidence="1" id="KW-1133">Transmembrane helix</keyword>
<dbReference type="Proteomes" id="UP000036771">
    <property type="component" value="Unassembled WGS sequence"/>
</dbReference>
<sequence length="348" mass="41377">MVRYMRSISIVIYMMGVVGINIYASDDRIEEIDNPSAIKFKSFVYDPSSKRFDGDFFEEAGHVFRELGAYYTGKYKRVVYENLPQAQDKLKSVSMDFDKKELNTLRSQKWALEERNEKLTDKDLDRYKTLKKQEGEILLQKTIIERFDVKTQKYDKRRIMMTDMSEWLQKIFYLAMLQPHNFCINDYPYYISETDEVYERKTISCNISPEQIRLFSKIKPEGMEGINLKEMKKTCDYVFTFLDRYSTQLLGEKSDRIKCVKGYIKAQAFINSNKFDQFRHLLKVNNSFSIENVSNMNKIFSIKSLRQAKKVMENEVKPLAQFYDSFVETLESFQKEIEERNKKDTVIQ</sequence>
<evidence type="ECO:0000313" key="3">
    <source>
        <dbReference type="Proteomes" id="UP000036771"/>
    </source>
</evidence>
<feature type="transmembrane region" description="Helical" evidence="1">
    <location>
        <begin position="7"/>
        <end position="24"/>
    </location>
</feature>
<gene>
    <name evidence="2" type="ORF">Cva_01390</name>
</gene>